<name>A0ABQ4WLJ8_9ASTR</name>
<protein>
    <submittedName>
        <fullName evidence="1">Uncharacterized protein</fullName>
    </submittedName>
</protein>
<comment type="caution">
    <text evidence="1">The sequence shown here is derived from an EMBL/GenBank/DDBJ whole genome shotgun (WGS) entry which is preliminary data.</text>
</comment>
<reference evidence="1" key="2">
    <citation type="submission" date="2022-01" db="EMBL/GenBank/DDBJ databases">
        <authorList>
            <person name="Yamashiro T."/>
            <person name="Shiraishi A."/>
            <person name="Satake H."/>
            <person name="Nakayama K."/>
        </authorList>
    </citation>
    <scope>NUCLEOTIDE SEQUENCE</scope>
</reference>
<dbReference type="Proteomes" id="UP001151760">
    <property type="component" value="Unassembled WGS sequence"/>
</dbReference>
<gene>
    <name evidence="1" type="ORF">Tco_0627139</name>
</gene>
<organism evidence="1 2">
    <name type="scientific">Tanacetum coccineum</name>
    <dbReference type="NCBI Taxonomy" id="301880"/>
    <lineage>
        <taxon>Eukaryota</taxon>
        <taxon>Viridiplantae</taxon>
        <taxon>Streptophyta</taxon>
        <taxon>Embryophyta</taxon>
        <taxon>Tracheophyta</taxon>
        <taxon>Spermatophyta</taxon>
        <taxon>Magnoliopsida</taxon>
        <taxon>eudicotyledons</taxon>
        <taxon>Gunneridae</taxon>
        <taxon>Pentapetalae</taxon>
        <taxon>asterids</taxon>
        <taxon>campanulids</taxon>
        <taxon>Asterales</taxon>
        <taxon>Asteraceae</taxon>
        <taxon>Asteroideae</taxon>
        <taxon>Anthemideae</taxon>
        <taxon>Anthemidinae</taxon>
        <taxon>Tanacetum</taxon>
    </lineage>
</organism>
<keyword evidence="2" id="KW-1185">Reference proteome</keyword>
<sequence length="112" mass="11384">MEWTMLTFGGRGTSTQVLLLMRALYSSHIACFQLGSHRAWNGDLGIGEEVVTCKLYLGLAFTVPTLECVTIGCCEVGGGGGDGGGGRVIGGVDVVCGDGVDSRVGGVVCGVV</sequence>
<evidence type="ECO:0000313" key="2">
    <source>
        <dbReference type="Proteomes" id="UP001151760"/>
    </source>
</evidence>
<dbReference type="EMBL" id="BQNB010008749">
    <property type="protein sequence ID" value="GJS53777.1"/>
    <property type="molecule type" value="Genomic_DNA"/>
</dbReference>
<accession>A0ABQ4WLJ8</accession>
<evidence type="ECO:0000313" key="1">
    <source>
        <dbReference type="EMBL" id="GJS53777.1"/>
    </source>
</evidence>
<reference evidence="1" key="1">
    <citation type="journal article" date="2022" name="Int. J. Mol. Sci.">
        <title>Draft Genome of Tanacetum Coccineum: Genomic Comparison of Closely Related Tanacetum-Family Plants.</title>
        <authorList>
            <person name="Yamashiro T."/>
            <person name="Shiraishi A."/>
            <person name="Nakayama K."/>
            <person name="Satake H."/>
        </authorList>
    </citation>
    <scope>NUCLEOTIDE SEQUENCE</scope>
</reference>
<proteinExistence type="predicted"/>